<keyword evidence="17" id="KW-1185">Reference proteome</keyword>
<comment type="similarity">
    <text evidence="5">Belongs to the IPP isomerase type 1 family.</text>
</comment>
<accession>A0AAD9ITI1</accession>
<gene>
    <name evidence="16" type="ORF">LSH36_1395g00058</name>
</gene>
<keyword evidence="9" id="KW-0753">Steroid metabolism</keyword>
<dbReference type="GO" id="GO:0009240">
    <property type="term" value="P:isopentenyl diphosphate biosynthetic process"/>
    <property type="evidence" value="ECO:0007669"/>
    <property type="project" value="TreeGrafter"/>
</dbReference>
<protein>
    <recommendedName>
        <fullName evidence="6">isopentenyl-diphosphate Delta-isomerase</fullName>
        <ecNumber evidence="6">5.3.3.2</ecNumber>
    </recommendedName>
</protein>
<evidence type="ECO:0000256" key="5">
    <source>
        <dbReference type="ARBA" id="ARBA00007579"/>
    </source>
</evidence>
<reference evidence="16" key="1">
    <citation type="journal article" date="2023" name="Mol. Biol. Evol.">
        <title>Third-Generation Sequencing Reveals the Adaptive Role of the Epigenome in Three Deep-Sea Polychaetes.</title>
        <authorList>
            <person name="Perez M."/>
            <person name="Aroh O."/>
            <person name="Sun Y."/>
            <person name="Lan Y."/>
            <person name="Juniper S.K."/>
            <person name="Young C.R."/>
            <person name="Angers B."/>
            <person name="Qian P.Y."/>
        </authorList>
    </citation>
    <scope>NUCLEOTIDE SEQUENCE</scope>
    <source>
        <strain evidence="16">P08H-3</strain>
    </source>
</reference>
<keyword evidence="7" id="KW-0444">Lipid biosynthesis</keyword>
<dbReference type="InterPro" id="IPR000086">
    <property type="entry name" value="NUDIX_hydrolase_dom"/>
</dbReference>
<evidence type="ECO:0000313" key="17">
    <source>
        <dbReference type="Proteomes" id="UP001208570"/>
    </source>
</evidence>
<dbReference type="Pfam" id="PF00293">
    <property type="entry name" value="NUDIX"/>
    <property type="match status" value="1"/>
</dbReference>
<evidence type="ECO:0000256" key="4">
    <source>
        <dbReference type="ARBA" id="ARBA00004826"/>
    </source>
</evidence>
<dbReference type="CDD" id="cd02885">
    <property type="entry name" value="NUDIX_IPP_Isomerase"/>
    <property type="match status" value="1"/>
</dbReference>
<dbReference type="InterPro" id="IPR015797">
    <property type="entry name" value="NUDIX_hydrolase-like_dom_sf"/>
</dbReference>
<dbReference type="GO" id="GO:0046872">
    <property type="term" value="F:metal ion binding"/>
    <property type="evidence" value="ECO:0007669"/>
    <property type="project" value="UniProtKB-KW"/>
</dbReference>
<dbReference type="GO" id="GO:0006695">
    <property type="term" value="P:cholesterol biosynthetic process"/>
    <property type="evidence" value="ECO:0007669"/>
    <property type="project" value="UniProtKB-KW"/>
</dbReference>
<comment type="caution">
    <text evidence="16">The sequence shown here is derived from an EMBL/GenBank/DDBJ whole genome shotgun (WGS) entry which is preliminary data.</text>
</comment>
<evidence type="ECO:0000259" key="15">
    <source>
        <dbReference type="PROSITE" id="PS51462"/>
    </source>
</evidence>
<organism evidence="16 17">
    <name type="scientific">Paralvinella palmiformis</name>
    <dbReference type="NCBI Taxonomy" id="53620"/>
    <lineage>
        <taxon>Eukaryota</taxon>
        <taxon>Metazoa</taxon>
        <taxon>Spiralia</taxon>
        <taxon>Lophotrochozoa</taxon>
        <taxon>Annelida</taxon>
        <taxon>Polychaeta</taxon>
        <taxon>Sedentaria</taxon>
        <taxon>Canalipalpata</taxon>
        <taxon>Terebellida</taxon>
        <taxon>Terebelliformia</taxon>
        <taxon>Alvinellidae</taxon>
        <taxon>Paralvinella</taxon>
    </lineage>
</organism>
<comment type="pathway">
    <text evidence="4">Isoprenoid biosynthesis; dimethylallyl diphosphate biosynthesis; dimethylallyl diphosphate from isopentenyl diphosphate: step 1/1.</text>
</comment>
<dbReference type="PROSITE" id="PS51462">
    <property type="entry name" value="NUDIX"/>
    <property type="match status" value="1"/>
</dbReference>
<dbReference type="PIRSF" id="PIRSF018427">
    <property type="entry name" value="Isopntndiph_ism"/>
    <property type="match status" value="1"/>
</dbReference>
<name>A0AAD9ITI1_9ANNE</name>
<dbReference type="EMBL" id="JAODUP010001395">
    <property type="protein sequence ID" value="KAK2140313.1"/>
    <property type="molecule type" value="Genomic_DNA"/>
</dbReference>
<evidence type="ECO:0000256" key="2">
    <source>
        <dbReference type="ARBA" id="ARBA00001946"/>
    </source>
</evidence>
<dbReference type="PANTHER" id="PTHR10885:SF0">
    <property type="entry name" value="ISOPENTENYL-DIPHOSPHATE DELTA-ISOMERASE"/>
    <property type="match status" value="1"/>
</dbReference>
<feature type="domain" description="Nudix hydrolase" evidence="15">
    <location>
        <begin position="58"/>
        <end position="211"/>
    </location>
</feature>
<evidence type="ECO:0000256" key="1">
    <source>
        <dbReference type="ARBA" id="ARBA00000374"/>
    </source>
</evidence>
<keyword evidence="9" id="KW-0152">Cholesterol biosynthesis</keyword>
<dbReference type="AlphaFoldDB" id="A0AAD9ITI1"/>
<keyword evidence="14" id="KW-0413">Isomerase</keyword>
<comment type="cofactor">
    <cofactor evidence="2">
        <name>Mg(2+)</name>
        <dbReference type="ChEBI" id="CHEBI:18420"/>
    </cofactor>
</comment>
<sequence length="243" mass="28116">MFITSHFAKMTDELISGLDTTQVKLLEEECILVDNDDQTTGFTSKKNCHLLENINKGMLHRAFSVFLFNQQGELLLQQRADAKITFPGHWTNTCCSHPLNTPAEVEEEGSIGVLRAAQRKLKHELGIEPEQVPINGFHYLTRIHYKSENVPNDGRWGEHEIDYILFIKRDVTVVPNGNEVKTHRYVNQTQLNSLMDESKKGNLLVTPWFRLVVENFLPKWWSHLDNLSNVKDHKTIHRMTKDQ</sequence>
<evidence type="ECO:0000256" key="9">
    <source>
        <dbReference type="ARBA" id="ARBA00022778"/>
    </source>
</evidence>
<dbReference type="InterPro" id="IPR011876">
    <property type="entry name" value="IsopentenylPP_isomerase_typ1"/>
</dbReference>
<dbReference type="FunFam" id="3.90.79.10:FF:000012">
    <property type="entry name" value="Isopentenyl-diphosphate Delta-isomerase 1"/>
    <property type="match status" value="1"/>
</dbReference>
<evidence type="ECO:0000256" key="6">
    <source>
        <dbReference type="ARBA" id="ARBA00012057"/>
    </source>
</evidence>
<keyword evidence="9" id="KW-0153">Cholesterol metabolism</keyword>
<keyword evidence="9" id="KW-0756">Sterol biosynthesis</keyword>
<proteinExistence type="inferred from homology"/>
<evidence type="ECO:0000256" key="3">
    <source>
        <dbReference type="ARBA" id="ARBA00003951"/>
    </source>
</evidence>
<keyword evidence="8" id="KW-0479">Metal-binding</keyword>
<dbReference type="Proteomes" id="UP001208570">
    <property type="component" value="Unassembled WGS sequence"/>
</dbReference>
<dbReference type="GO" id="GO:0004452">
    <property type="term" value="F:isopentenyl-diphosphate delta-isomerase activity"/>
    <property type="evidence" value="ECO:0007669"/>
    <property type="project" value="UniProtKB-EC"/>
</dbReference>
<dbReference type="PANTHER" id="PTHR10885">
    <property type="entry name" value="ISOPENTENYL-DIPHOSPHATE DELTA-ISOMERASE"/>
    <property type="match status" value="1"/>
</dbReference>
<evidence type="ECO:0000256" key="7">
    <source>
        <dbReference type="ARBA" id="ARBA00022516"/>
    </source>
</evidence>
<evidence type="ECO:0000256" key="13">
    <source>
        <dbReference type="ARBA" id="ARBA00023229"/>
    </source>
</evidence>
<keyword evidence="11" id="KW-0752">Steroid biosynthesis</keyword>
<evidence type="ECO:0000256" key="14">
    <source>
        <dbReference type="ARBA" id="ARBA00023235"/>
    </source>
</evidence>
<keyword evidence="13" id="KW-0414">Isoprene biosynthesis</keyword>
<comment type="catalytic activity">
    <reaction evidence="1">
        <text>isopentenyl diphosphate = dimethylallyl diphosphate</text>
        <dbReference type="Rhea" id="RHEA:23284"/>
        <dbReference type="ChEBI" id="CHEBI:57623"/>
        <dbReference type="ChEBI" id="CHEBI:128769"/>
        <dbReference type="EC" id="5.3.3.2"/>
    </reaction>
</comment>
<dbReference type="SUPFAM" id="SSF55811">
    <property type="entry name" value="Nudix"/>
    <property type="match status" value="1"/>
</dbReference>
<comment type="function">
    <text evidence="3">Catalyzes the 1,3-allylic rearrangement of the homoallylic substrate isopentenyl (IPP) to its highly electrophilic allylic isomer, dimethylallyl diphosphate (DMAPP).</text>
</comment>
<evidence type="ECO:0000256" key="10">
    <source>
        <dbReference type="ARBA" id="ARBA00022842"/>
    </source>
</evidence>
<dbReference type="Gene3D" id="3.90.79.10">
    <property type="entry name" value="Nucleoside Triphosphate Pyrophosphohydrolase"/>
    <property type="match status" value="1"/>
</dbReference>
<evidence type="ECO:0000256" key="11">
    <source>
        <dbReference type="ARBA" id="ARBA00022955"/>
    </source>
</evidence>
<evidence type="ECO:0000256" key="8">
    <source>
        <dbReference type="ARBA" id="ARBA00022723"/>
    </source>
</evidence>
<dbReference type="GO" id="GO:0005737">
    <property type="term" value="C:cytoplasm"/>
    <property type="evidence" value="ECO:0007669"/>
    <property type="project" value="TreeGrafter"/>
</dbReference>
<keyword evidence="10" id="KW-0460">Magnesium</keyword>
<dbReference type="EC" id="5.3.3.2" evidence="6"/>
<evidence type="ECO:0000256" key="12">
    <source>
        <dbReference type="ARBA" id="ARBA00023098"/>
    </source>
</evidence>
<keyword evidence="12" id="KW-0443">Lipid metabolism</keyword>
<dbReference type="NCBIfam" id="TIGR02150">
    <property type="entry name" value="IPP_isom_1"/>
    <property type="match status" value="1"/>
</dbReference>
<evidence type="ECO:0000313" key="16">
    <source>
        <dbReference type="EMBL" id="KAK2140313.1"/>
    </source>
</evidence>
<keyword evidence="9" id="KW-1207">Sterol metabolism</keyword>